<dbReference type="OrthoDB" id="10263751at2759"/>
<sequence length="144" mass="16518">MSAMEFGFPVFRRGRTMSSWFSFDHCNDFSYTKPAAEVVEIRSTDQWKSYFEASKGNNKLLVIQFTATWCGPCRFIDPAVKEFAATYTDVDFIKIDVDKLLLVAMQFEANTLPAFVLMKKGKQVDKVVGVKKLELQSKIEQHKI</sequence>
<dbReference type="InterPro" id="IPR013766">
    <property type="entry name" value="Thioredoxin_domain"/>
</dbReference>
<dbReference type="Gene3D" id="3.40.30.10">
    <property type="entry name" value="Glutaredoxin"/>
    <property type="match status" value="1"/>
</dbReference>
<dbReference type="CDD" id="cd02947">
    <property type="entry name" value="TRX_family"/>
    <property type="match status" value="1"/>
</dbReference>
<dbReference type="InterPro" id="IPR036249">
    <property type="entry name" value="Thioredoxin-like_sf"/>
</dbReference>
<dbReference type="InterPro" id="IPR017937">
    <property type="entry name" value="Thioredoxin_CS"/>
</dbReference>
<name>A0A6A6LPJ5_HEVBR</name>
<dbReference type="PROSITE" id="PS51352">
    <property type="entry name" value="THIOREDOXIN_2"/>
    <property type="match status" value="1"/>
</dbReference>
<dbReference type="InterPro" id="IPR050620">
    <property type="entry name" value="Thioredoxin_H-type-like"/>
</dbReference>
<evidence type="ECO:0000313" key="1">
    <source>
        <dbReference type="EMBL" id="KAF2302427.1"/>
    </source>
</evidence>
<evidence type="ECO:0000313" key="2">
    <source>
        <dbReference type="Proteomes" id="UP000467840"/>
    </source>
</evidence>
<reference evidence="1 2" key="1">
    <citation type="journal article" date="2020" name="Mol. Plant">
        <title>The Chromosome-Based Rubber Tree Genome Provides New Insights into Spurge Genome Evolution and Rubber Biosynthesis.</title>
        <authorList>
            <person name="Liu J."/>
            <person name="Shi C."/>
            <person name="Shi C.C."/>
            <person name="Li W."/>
            <person name="Zhang Q.J."/>
            <person name="Zhang Y."/>
            <person name="Li K."/>
            <person name="Lu H.F."/>
            <person name="Shi C."/>
            <person name="Zhu S.T."/>
            <person name="Xiao Z.Y."/>
            <person name="Nan H."/>
            <person name="Yue Y."/>
            <person name="Zhu X.G."/>
            <person name="Wu Y."/>
            <person name="Hong X.N."/>
            <person name="Fan G.Y."/>
            <person name="Tong Y."/>
            <person name="Zhang D."/>
            <person name="Mao C.L."/>
            <person name="Liu Y.L."/>
            <person name="Hao S.J."/>
            <person name="Liu W.Q."/>
            <person name="Lv M.Q."/>
            <person name="Zhang H.B."/>
            <person name="Liu Y."/>
            <person name="Hu-Tang G.R."/>
            <person name="Wang J.P."/>
            <person name="Wang J.H."/>
            <person name="Sun Y.H."/>
            <person name="Ni S.B."/>
            <person name="Chen W.B."/>
            <person name="Zhang X.C."/>
            <person name="Jiao Y.N."/>
            <person name="Eichler E.E."/>
            <person name="Li G.H."/>
            <person name="Liu X."/>
            <person name="Gao L.Z."/>
        </authorList>
    </citation>
    <scope>NUCLEOTIDE SEQUENCE [LARGE SCALE GENOMIC DNA]</scope>
    <source>
        <strain evidence="2">cv. GT1</strain>
        <tissue evidence="1">Leaf</tissue>
    </source>
</reference>
<dbReference type="PROSITE" id="PS00194">
    <property type="entry name" value="THIOREDOXIN_1"/>
    <property type="match status" value="1"/>
</dbReference>
<keyword evidence="2" id="KW-1185">Reference proteome</keyword>
<protein>
    <submittedName>
        <fullName evidence="1">Uncharacterized protein</fullName>
    </submittedName>
</protein>
<dbReference type="PANTHER" id="PTHR10438:SF463">
    <property type="entry name" value="THIOREDOXIN"/>
    <property type="match status" value="1"/>
</dbReference>
<organism evidence="1 2">
    <name type="scientific">Hevea brasiliensis</name>
    <name type="common">Para rubber tree</name>
    <name type="synonym">Siphonia brasiliensis</name>
    <dbReference type="NCBI Taxonomy" id="3981"/>
    <lineage>
        <taxon>Eukaryota</taxon>
        <taxon>Viridiplantae</taxon>
        <taxon>Streptophyta</taxon>
        <taxon>Embryophyta</taxon>
        <taxon>Tracheophyta</taxon>
        <taxon>Spermatophyta</taxon>
        <taxon>Magnoliopsida</taxon>
        <taxon>eudicotyledons</taxon>
        <taxon>Gunneridae</taxon>
        <taxon>Pentapetalae</taxon>
        <taxon>rosids</taxon>
        <taxon>fabids</taxon>
        <taxon>Malpighiales</taxon>
        <taxon>Euphorbiaceae</taxon>
        <taxon>Crotonoideae</taxon>
        <taxon>Micrandreae</taxon>
        <taxon>Hevea</taxon>
    </lineage>
</organism>
<dbReference type="PANTHER" id="PTHR10438">
    <property type="entry name" value="THIOREDOXIN"/>
    <property type="match status" value="1"/>
</dbReference>
<dbReference type="Pfam" id="PF00085">
    <property type="entry name" value="Thioredoxin"/>
    <property type="match status" value="1"/>
</dbReference>
<gene>
    <name evidence="1" type="ORF">GH714_036295</name>
</gene>
<dbReference type="AlphaFoldDB" id="A0A6A6LPJ5"/>
<comment type="caution">
    <text evidence="1">The sequence shown here is derived from an EMBL/GenBank/DDBJ whole genome shotgun (WGS) entry which is preliminary data.</text>
</comment>
<dbReference type="EMBL" id="JAAGAX010000010">
    <property type="protein sequence ID" value="KAF2302427.1"/>
    <property type="molecule type" value="Genomic_DNA"/>
</dbReference>
<dbReference type="Proteomes" id="UP000467840">
    <property type="component" value="Chromosome 4"/>
</dbReference>
<dbReference type="SUPFAM" id="SSF52833">
    <property type="entry name" value="Thioredoxin-like"/>
    <property type="match status" value="1"/>
</dbReference>
<accession>A0A6A6LPJ5</accession>
<proteinExistence type="predicted"/>